<keyword evidence="2" id="KW-0378">Hydrolase</keyword>
<accession>A0ABZ1CFQ1</accession>
<sequence length="1140" mass="126755">MGASETKNDPLFKRRFDRGDMSKDYLEDISRVSLRTAEITDADAYARTMASLEQQAFWSGRGKVRKLWPHQRTAIALAAAYVCSDKTLDVGGTEAALIKMPTGTGKSGVVASIARCLPTIRRVLVLTPRTALADQLRSDVAERFWGNMGYEVQPPQTWSDASIELAQVELLLPNVQQLKHLMQLPVGERMVLVGTLQALDQIRTKRDELDRKSRRGRPLTVEELETQDITGRMMSWLKGFDLVVVDEGHYEPAPSWSRSVRELKRPTILLSATPFRNDYKLFQVKGRFVFNYPFQAARDENIVRAVEMVEIVAGKRRRQREKASDKDNITPTRLTREDRSAVDDFVAGLKSQLPPLLKASNVVRPKVIVRAGSFEILELLQTKLEKAFGEAPVLIHDRVEGNVAEQQRRRYNNVARARTKDSDATYWLHQSKLLEGIDEPTYVAVAIFDPFTNARQLVQQVGRVLRSTDPTRMARQTAHVLLPSGLFTAAQLEWARYLEFEAYAATGLGGIVPSEAYLPEKIVGAMPEMQYVDGRFRHRLPDSVSVGADDIVVPRRAAVFETEDAFDLGIASTEILESILASNRFVVRPIDGLPPDVLGWTFFTVDESPYLSNHFITEWRFGVALAARVRNHLFVFDSDGLTFSPSRVGAARPGEGSMTRLLPANSTITQVSANSLDMSDRAIRSLTQRTRSFAETFTDLLDPMLRPTTVTGYVGGSGRYIGIVRAKVADATDENVSITDFMAWAREIEVQLTDKNASPNSVFLRYATRVTPDRDKAEKPVNILLDLTEEALREFGLRGGGDRASPPDGVLAYEDLCADIENNKFSIKGLDGVDVACSIRFNPETLRYAISSKALNERHPPLATSRANRAIALTERINTSQAFRVLTSQDGVVYMYGEFLKARDVLSATGTVLPLECAVAIPELRDTKSEKGENFFSKPATWAKSSVFGLVKSYCANPGTGGANDLERALRGFDLVLLDDDSSELGDFIAIGERRLAIVHAKASSKLSVGGVTKLEAVGRQSAASLAFCSTMAQVDGIENDRWKRPTQFNAKTVVLPRIFRNEKNVPENDVAATVRAALTNPSYDREVWIVAGRLLDVEKTRDRARKKALTNRDRQLLMFLESLGTACGRANARLRIFGH</sequence>
<protein>
    <submittedName>
        <fullName evidence="2">DEAD/DEAH box helicase family protein</fullName>
    </submittedName>
</protein>
<dbReference type="Proteomes" id="UP001334732">
    <property type="component" value="Chromosome"/>
</dbReference>
<dbReference type="InterPro" id="IPR027417">
    <property type="entry name" value="P-loop_NTPase"/>
</dbReference>
<dbReference type="SMART" id="SM00487">
    <property type="entry name" value="DEXDc"/>
    <property type="match status" value="1"/>
</dbReference>
<dbReference type="GO" id="GO:0004386">
    <property type="term" value="F:helicase activity"/>
    <property type="evidence" value="ECO:0007669"/>
    <property type="project" value="UniProtKB-KW"/>
</dbReference>
<keyword evidence="2" id="KW-0067">ATP-binding</keyword>
<dbReference type="SUPFAM" id="SSF52540">
    <property type="entry name" value="P-loop containing nucleoside triphosphate hydrolases"/>
    <property type="match status" value="1"/>
</dbReference>
<evidence type="ECO:0000259" key="1">
    <source>
        <dbReference type="PROSITE" id="PS51192"/>
    </source>
</evidence>
<keyword evidence="2" id="KW-0547">Nucleotide-binding</keyword>
<dbReference type="InterPro" id="IPR050742">
    <property type="entry name" value="Helicase_Restrict-Modif_Enz"/>
</dbReference>
<dbReference type="CDD" id="cd18785">
    <property type="entry name" value="SF2_C"/>
    <property type="match status" value="1"/>
</dbReference>
<dbReference type="PANTHER" id="PTHR47396:SF1">
    <property type="entry name" value="ATP-DEPENDENT HELICASE IRC3-RELATED"/>
    <property type="match status" value="1"/>
</dbReference>
<dbReference type="Gene3D" id="3.40.50.300">
    <property type="entry name" value="P-loop containing nucleotide triphosphate hydrolases"/>
    <property type="match status" value="2"/>
</dbReference>
<keyword evidence="3" id="KW-1185">Reference proteome</keyword>
<evidence type="ECO:0000313" key="2">
    <source>
        <dbReference type="EMBL" id="WRS38205.1"/>
    </source>
</evidence>
<organism evidence="2 3">
    <name type="scientific">Thiobacillus sedimenti</name>
    <dbReference type="NCBI Taxonomy" id="3110231"/>
    <lineage>
        <taxon>Bacteria</taxon>
        <taxon>Pseudomonadati</taxon>
        <taxon>Pseudomonadota</taxon>
        <taxon>Betaproteobacteria</taxon>
        <taxon>Nitrosomonadales</taxon>
        <taxon>Thiobacillaceae</taxon>
        <taxon>Thiobacillus</taxon>
    </lineage>
</organism>
<dbReference type="PROSITE" id="PS51192">
    <property type="entry name" value="HELICASE_ATP_BIND_1"/>
    <property type="match status" value="1"/>
</dbReference>
<dbReference type="Pfam" id="PF04851">
    <property type="entry name" value="ResIII"/>
    <property type="match status" value="1"/>
</dbReference>
<reference evidence="2 3" key="1">
    <citation type="submission" date="2023-12" db="EMBL/GenBank/DDBJ databases">
        <title>Thiobacillus sedimentum sp. nov., a chemolithoautotrophic sulfur-oxidizing bacterium isolated from freshwater sediment.</title>
        <authorList>
            <person name="Luo J."/>
            <person name="Dai C."/>
        </authorList>
    </citation>
    <scope>NUCLEOTIDE SEQUENCE [LARGE SCALE GENOMIC DNA]</scope>
    <source>
        <strain evidence="2 3">SCUT-2</strain>
    </source>
</reference>
<dbReference type="InterPro" id="IPR006935">
    <property type="entry name" value="Helicase/UvrB_N"/>
</dbReference>
<gene>
    <name evidence="2" type="ORF">VA613_09285</name>
</gene>
<proteinExistence type="predicted"/>
<dbReference type="PANTHER" id="PTHR47396">
    <property type="entry name" value="TYPE I RESTRICTION ENZYME ECOKI R PROTEIN"/>
    <property type="match status" value="1"/>
</dbReference>
<dbReference type="EMBL" id="CP141769">
    <property type="protein sequence ID" value="WRS38205.1"/>
    <property type="molecule type" value="Genomic_DNA"/>
</dbReference>
<name>A0ABZ1CFQ1_9PROT</name>
<dbReference type="InterPro" id="IPR014001">
    <property type="entry name" value="Helicase_ATP-bd"/>
</dbReference>
<evidence type="ECO:0000313" key="3">
    <source>
        <dbReference type="Proteomes" id="UP001334732"/>
    </source>
</evidence>
<dbReference type="RefSeq" id="WP_324778804.1">
    <property type="nucleotide sequence ID" value="NZ_CP141769.1"/>
</dbReference>
<keyword evidence="2" id="KW-0347">Helicase</keyword>
<feature type="domain" description="Helicase ATP-binding" evidence="1">
    <location>
        <begin position="87"/>
        <end position="292"/>
    </location>
</feature>